<protein>
    <submittedName>
        <fullName evidence="3">Uncharacterized protein</fullName>
    </submittedName>
</protein>
<keyword evidence="1" id="KW-0175">Coiled coil</keyword>
<feature type="region of interest" description="Disordered" evidence="2">
    <location>
        <begin position="240"/>
        <end position="273"/>
    </location>
</feature>
<keyword evidence="4" id="KW-1185">Reference proteome</keyword>
<evidence type="ECO:0000256" key="1">
    <source>
        <dbReference type="SAM" id="Coils"/>
    </source>
</evidence>
<proteinExistence type="predicted"/>
<name>A0A9W7WFU7_TRIRA</name>
<evidence type="ECO:0000313" key="4">
    <source>
        <dbReference type="Proteomes" id="UP001059041"/>
    </source>
</evidence>
<dbReference type="AlphaFoldDB" id="A0A9W7WFU7"/>
<sequence>NESMENPAILQKWLLKRKSREEREREEIPSHDENGCSTVPPQDEAEEDKESKQVDEVNVAVKEEQARIQSIFSLVRSQIRTQAGLECQRMGILDVINQVKELESRKREQGEPAPTVKITPSEEETLNQGSQRETAEEKISEMQNDTNGTGQDECVALFKEVLSSLESLKKDLKEDLAQLRRETQSYMERELCGLETRLTNLLRTQTPSALPMETKKHRAPSMPPLGASRRRMLNRTLTTITPKTCPPLSLGPRSNSEPLGVSGAETGTGAQRQRRGEMLNQPLGPLPPARPPAQTNKKTCRTYVVASSLPAQILSDLIQTQLLSTEEVKKGPSRCSQCF</sequence>
<accession>A0A9W7WFU7</accession>
<evidence type="ECO:0000256" key="2">
    <source>
        <dbReference type="SAM" id="MobiDB-lite"/>
    </source>
</evidence>
<feature type="coiled-coil region" evidence="1">
    <location>
        <begin position="162"/>
        <end position="189"/>
    </location>
</feature>
<comment type="caution">
    <text evidence="3">The sequence shown here is derived from an EMBL/GenBank/DDBJ whole genome shotgun (WGS) entry which is preliminary data.</text>
</comment>
<evidence type="ECO:0000313" key="3">
    <source>
        <dbReference type="EMBL" id="KAI7797659.1"/>
    </source>
</evidence>
<organism evidence="3 4">
    <name type="scientific">Triplophysa rosa</name>
    <name type="common">Cave loach</name>
    <dbReference type="NCBI Taxonomy" id="992332"/>
    <lineage>
        <taxon>Eukaryota</taxon>
        <taxon>Metazoa</taxon>
        <taxon>Chordata</taxon>
        <taxon>Craniata</taxon>
        <taxon>Vertebrata</taxon>
        <taxon>Euteleostomi</taxon>
        <taxon>Actinopterygii</taxon>
        <taxon>Neopterygii</taxon>
        <taxon>Teleostei</taxon>
        <taxon>Ostariophysi</taxon>
        <taxon>Cypriniformes</taxon>
        <taxon>Nemacheilidae</taxon>
        <taxon>Triplophysa</taxon>
    </lineage>
</organism>
<feature type="non-terminal residue" evidence="3">
    <location>
        <position position="339"/>
    </location>
</feature>
<gene>
    <name evidence="3" type="ORF">IRJ41_019543</name>
</gene>
<feature type="compositionally biased region" description="Basic and acidic residues" evidence="2">
    <location>
        <begin position="19"/>
        <end position="34"/>
    </location>
</feature>
<feature type="region of interest" description="Disordered" evidence="2">
    <location>
        <begin position="15"/>
        <end position="54"/>
    </location>
</feature>
<reference evidence="3" key="1">
    <citation type="submission" date="2021-02" db="EMBL/GenBank/DDBJ databases">
        <title>Comparative genomics reveals that relaxation of natural selection precedes convergent phenotypic evolution of cavefish.</title>
        <authorList>
            <person name="Peng Z."/>
        </authorList>
    </citation>
    <scope>NUCLEOTIDE SEQUENCE</scope>
    <source>
        <tissue evidence="3">Muscle</tissue>
    </source>
</reference>
<dbReference type="Proteomes" id="UP001059041">
    <property type="component" value="Linkage Group LG17"/>
</dbReference>
<dbReference type="EMBL" id="JAFHDT010000017">
    <property type="protein sequence ID" value="KAI7797659.1"/>
    <property type="molecule type" value="Genomic_DNA"/>
</dbReference>
<feature type="region of interest" description="Disordered" evidence="2">
    <location>
        <begin position="103"/>
        <end position="137"/>
    </location>
</feature>